<evidence type="ECO:0000256" key="1">
    <source>
        <dbReference type="HAMAP-Rule" id="MF_00226"/>
    </source>
</evidence>
<proteinExistence type="inferred from homology"/>
<dbReference type="NCBIfam" id="TIGR00177">
    <property type="entry name" value="molyb_syn"/>
    <property type="match status" value="1"/>
</dbReference>
<comment type="caution">
    <text evidence="3">The sequence shown here is derived from an EMBL/GenBank/DDBJ whole genome shotgun (WGS) entry which is preliminary data.</text>
</comment>
<dbReference type="SUPFAM" id="SSF53218">
    <property type="entry name" value="Molybdenum cofactor biosynthesis proteins"/>
    <property type="match status" value="1"/>
</dbReference>
<dbReference type="CDD" id="cd00885">
    <property type="entry name" value="cinA"/>
    <property type="match status" value="1"/>
</dbReference>
<name>A0A0J1GKS9_9GAMM</name>
<dbReference type="InterPro" id="IPR036425">
    <property type="entry name" value="MoaB/Mog-like_dom_sf"/>
</dbReference>
<organism evidence="3 4">
    <name type="scientific">Photobacterium aphoticum</name>
    <dbReference type="NCBI Taxonomy" id="754436"/>
    <lineage>
        <taxon>Bacteria</taxon>
        <taxon>Pseudomonadati</taxon>
        <taxon>Pseudomonadota</taxon>
        <taxon>Gammaproteobacteria</taxon>
        <taxon>Vibrionales</taxon>
        <taxon>Vibrionaceae</taxon>
        <taxon>Photobacterium</taxon>
    </lineage>
</organism>
<dbReference type="InterPro" id="IPR001453">
    <property type="entry name" value="MoaB/Mog_dom"/>
</dbReference>
<dbReference type="SMART" id="SM00852">
    <property type="entry name" value="MoCF_biosynth"/>
    <property type="match status" value="1"/>
</dbReference>
<evidence type="ECO:0000313" key="4">
    <source>
        <dbReference type="Proteomes" id="UP000036426"/>
    </source>
</evidence>
<evidence type="ECO:0000259" key="2">
    <source>
        <dbReference type="SMART" id="SM00852"/>
    </source>
</evidence>
<dbReference type="Gene3D" id="3.30.70.2860">
    <property type="match status" value="1"/>
</dbReference>
<dbReference type="PIRSF" id="PIRSF006728">
    <property type="entry name" value="CinA"/>
    <property type="match status" value="1"/>
</dbReference>
<evidence type="ECO:0000313" key="3">
    <source>
        <dbReference type="EMBL" id="KLV00216.1"/>
    </source>
</evidence>
<accession>A0A0J1GKS9</accession>
<gene>
    <name evidence="3" type="ORF">ABT58_14650</name>
</gene>
<dbReference type="InterPro" id="IPR008135">
    <property type="entry name" value="Competence-induced_CinA"/>
</dbReference>
<sequence>MLEVVMISTGEEVLHGDITDTNAAWLSRLFFEQGFAVTRRTTVGDQLERLAKEIEHCSLTADIVIVNGGLGPTTDDLTAQAAAIAGDVGLELSDVWVAAMQDKYAQLGREMPPTNIKQAMLPAGAELLDNPIGTACGFAMRMNRAWVFFTPGVPREFKLMTHEQILPRLAATYTANQTARDCLRLYTFGLSESGIGHTLQDLVLPEGFELGYRSSLPFIEVKLFVPEGHAQADALYQQITERLGDNVVGRGQPLLTALDSALSASGQTLAVAECYTGGAVINALYEAGLGQALAQSWVMRAFPDNDSCEVKGKAQGIAPNEQPSEAKRVCTSGETHHSTAAMALNALSQNAASVVLAIGEANDEQHIPLALAVAGGQGEEPRLWSQTVSTRRQYAYRDHRTVIATLALDMLRRYLYQQPVFGQYESLMIHETHQWPQA</sequence>
<dbReference type="EMBL" id="LDOV01000025">
    <property type="protein sequence ID" value="KLV00216.1"/>
    <property type="molecule type" value="Genomic_DNA"/>
</dbReference>
<dbReference type="NCBIfam" id="TIGR00200">
    <property type="entry name" value="cinA_nterm"/>
    <property type="match status" value="1"/>
</dbReference>
<dbReference type="Pfam" id="PF00994">
    <property type="entry name" value="MoCF_biosynth"/>
    <property type="match status" value="1"/>
</dbReference>
<dbReference type="AlphaFoldDB" id="A0A0J1GKS9"/>
<dbReference type="InterPro" id="IPR050101">
    <property type="entry name" value="CinA"/>
</dbReference>
<comment type="similarity">
    <text evidence="1">Belongs to the CinA family.</text>
</comment>
<keyword evidence="4" id="KW-1185">Reference proteome</keyword>
<dbReference type="RefSeq" id="WP_047875154.1">
    <property type="nucleotide sequence ID" value="NZ_BMYC01000015.1"/>
</dbReference>
<reference evidence="3 4" key="1">
    <citation type="submission" date="2015-05" db="EMBL/GenBank/DDBJ databases">
        <title>Photobacterium galathea sp. nov.</title>
        <authorList>
            <person name="Machado H."/>
            <person name="Gram L."/>
        </authorList>
    </citation>
    <scope>NUCLEOTIDE SEQUENCE [LARGE SCALE GENOMIC DNA]</scope>
    <source>
        <strain evidence="3 4">DSM 25995</strain>
    </source>
</reference>
<dbReference type="PANTHER" id="PTHR13939">
    <property type="entry name" value="NICOTINAMIDE-NUCLEOTIDE AMIDOHYDROLASE PNCC"/>
    <property type="match status" value="1"/>
</dbReference>
<protein>
    <recommendedName>
        <fullName evidence="1">CinA-like protein</fullName>
    </recommendedName>
</protein>
<feature type="domain" description="MoaB/Mog" evidence="2">
    <location>
        <begin position="5"/>
        <end position="172"/>
    </location>
</feature>
<dbReference type="Proteomes" id="UP000036426">
    <property type="component" value="Unassembled WGS sequence"/>
</dbReference>
<dbReference type="HAMAP" id="MF_00226_B">
    <property type="entry name" value="CinA_B"/>
    <property type="match status" value="1"/>
</dbReference>
<dbReference type="PATRIC" id="fig|754436.4.peg.3105"/>
<dbReference type="Gene3D" id="3.40.980.10">
    <property type="entry name" value="MoaB/Mog-like domain"/>
    <property type="match status" value="1"/>
</dbReference>
<dbReference type="PANTHER" id="PTHR13939:SF0">
    <property type="entry name" value="NMN AMIDOHYDROLASE-LIKE PROTEIN YFAY"/>
    <property type="match status" value="1"/>
</dbReference>